<comment type="caution">
    <text evidence="2">The sequence shown here is derived from an EMBL/GenBank/DDBJ whole genome shotgun (WGS) entry which is preliminary data.</text>
</comment>
<feature type="compositionally biased region" description="Low complexity" evidence="1">
    <location>
        <begin position="1"/>
        <end position="27"/>
    </location>
</feature>
<organism evidence="2 3">
    <name type="scientific">Oryza meyeriana var. granulata</name>
    <dbReference type="NCBI Taxonomy" id="110450"/>
    <lineage>
        <taxon>Eukaryota</taxon>
        <taxon>Viridiplantae</taxon>
        <taxon>Streptophyta</taxon>
        <taxon>Embryophyta</taxon>
        <taxon>Tracheophyta</taxon>
        <taxon>Spermatophyta</taxon>
        <taxon>Magnoliopsida</taxon>
        <taxon>Liliopsida</taxon>
        <taxon>Poales</taxon>
        <taxon>Poaceae</taxon>
        <taxon>BOP clade</taxon>
        <taxon>Oryzoideae</taxon>
        <taxon>Oryzeae</taxon>
        <taxon>Oryzinae</taxon>
        <taxon>Oryza</taxon>
        <taxon>Oryza meyeriana</taxon>
    </lineage>
</organism>
<dbReference type="Proteomes" id="UP000479710">
    <property type="component" value="Unassembled WGS sequence"/>
</dbReference>
<gene>
    <name evidence="2" type="ORF">E2562_031296</name>
</gene>
<dbReference type="EMBL" id="SPHZ02000010">
    <property type="protein sequence ID" value="KAF0896990.1"/>
    <property type="molecule type" value="Genomic_DNA"/>
</dbReference>
<sequence length="114" mass="12127">MVTSSTTTAGTGSSTPVPVVGSASAPPETVLDSTPASPRTIARIGVDSEGDLLDPSRYCTTYYLHHGSRDYSYVRLFTDIDHLWPCGALFNQPGHHGGTHRALLRGDLGHLGHL</sequence>
<proteinExistence type="predicted"/>
<reference evidence="2 3" key="1">
    <citation type="submission" date="2019-11" db="EMBL/GenBank/DDBJ databases">
        <title>Whole genome sequence of Oryza granulata.</title>
        <authorList>
            <person name="Li W."/>
        </authorList>
    </citation>
    <scope>NUCLEOTIDE SEQUENCE [LARGE SCALE GENOMIC DNA]</scope>
    <source>
        <strain evidence="3">cv. Menghai</strain>
        <tissue evidence="2">Leaf</tissue>
    </source>
</reference>
<protein>
    <submittedName>
        <fullName evidence="2">Uncharacterized protein</fullName>
    </submittedName>
</protein>
<keyword evidence="3" id="KW-1185">Reference proteome</keyword>
<dbReference type="AlphaFoldDB" id="A0A6G1C9Z2"/>
<feature type="region of interest" description="Disordered" evidence="1">
    <location>
        <begin position="1"/>
        <end position="37"/>
    </location>
</feature>
<evidence type="ECO:0000313" key="2">
    <source>
        <dbReference type="EMBL" id="KAF0896990.1"/>
    </source>
</evidence>
<evidence type="ECO:0000256" key="1">
    <source>
        <dbReference type="SAM" id="MobiDB-lite"/>
    </source>
</evidence>
<name>A0A6G1C9Z2_9ORYZ</name>
<evidence type="ECO:0000313" key="3">
    <source>
        <dbReference type="Proteomes" id="UP000479710"/>
    </source>
</evidence>
<accession>A0A6G1C9Z2</accession>